<name>A0A4Q2JVH6_9MICO</name>
<keyword evidence="1" id="KW-0732">Signal</keyword>
<proteinExistence type="predicted"/>
<gene>
    <name evidence="2" type="ORF">ESO86_02825</name>
</gene>
<dbReference type="RefSeq" id="WP_129233380.1">
    <property type="nucleotide sequence ID" value="NZ_SDPL01000023.1"/>
</dbReference>
<reference evidence="2 3" key="1">
    <citation type="submission" date="2019-01" db="EMBL/GenBank/DDBJ databases">
        <authorList>
            <person name="Li J."/>
        </authorList>
    </citation>
    <scope>NUCLEOTIDE SEQUENCE [LARGE SCALE GENOMIC DNA]</scope>
    <source>
        <strain evidence="2 3">CGMCC 4.7180</strain>
    </source>
</reference>
<sequence>MPRRLRRLVVLALTGAALVALTGCAAAQTTPSPPPTTDAAETPLFASDEEALAAAVEAYERHLESTAAILAGELPADAIRETSSGEFGEKRVSELETFVASGLRASGMTTIDTAALIETHVDDGETFISIYACQDVSGTVLRNSQGEDVTPSDRDERVALVLEFRAEITSIKVSGNELWPGDDFC</sequence>
<dbReference type="Proteomes" id="UP000292881">
    <property type="component" value="Unassembled WGS sequence"/>
</dbReference>
<organism evidence="2 3">
    <name type="scientific">Agromyces binzhouensis</name>
    <dbReference type="NCBI Taxonomy" id="1817495"/>
    <lineage>
        <taxon>Bacteria</taxon>
        <taxon>Bacillati</taxon>
        <taxon>Actinomycetota</taxon>
        <taxon>Actinomycetes</taxon>
        <taxon>Micrococcales</taxon>
        <taxon>Microbacteriaceae</taxon>
        <taxon>Agromyces</taxon>
    </lineage>
</organism>
<feature type="signal peptide" evidence="1">
    <location>
        <begin position="1"/>
        <end position="27"/>
    </location>
</feature>
<protein>
    <recommendedName>
        <fullName evidence="4">Lipoprotein</fullName>
    </recommendedName>
</protein>
<evidence type="ECO:0008006" key="4">
    <source>
        <dbReference type="Google" id="ProtNLM"/>
    </source>
</evidence>
<evidence type="ECO:0000313" key="3">
    <source>
        <dbReference type="Proteomes" id="UP000292881"/>
    </source>
</evidence>
<dbReference type="EMBL" id="SDPL01000023">
    <property type="protein sequence ID" value="RXZ51384.1"/>
    <property type="molecule type" value="Genomic_DNA"/>
</dbReference>
<evidence type="ECO:0000256" key="1">
    <source>
        <dbReference type="SAM" id="SignalP"/>
    </source>
</evidence>
<comment type="caution">
    <text evidence="2">The sequence shown here is derived from an EMBL/GenBank/DDBJ whole genome shotgun (WGS) entry which is preliminary data.</text>
</comment>
<evidence type="ECO:0000313" key="2">
    <source>
        <dbReference type="EMBL" id="RXZ51384.1"/>
    </source>
</evidence>
<feature type="chain" id="PRO_5038554348" description="Lipoprotein" evidence="1">
    <location>
        <begin position="28"/>
        <end position="185"/>
    </location>
</feature>
<dbReference type="PROSITE" id="PS51257">
    <property type="entry name" value="PROKAR_LIPOPROTEIN"/>
    <property type="match status" value="1"/>
</dbReference>
<accession>A0A4Q2JVH6</accession>
<dbReference type="OrthoDB" id="5124656at2"/>
<keyword evidence="3" id="KW-1185">Reference proteome</keyword>
<dbReference type="AlphaFoldDB" id="A0A4Q2JVH6"/>